<protein>
    <submittedName>
        <fullName evidence="2">Uncharacterized protein</fullName>
    </submittedName>
</protein>
<keyword evidence="1" id="KW-0812">Transmembrane</keyword>
<comment type="caution">
    <text evidence="2">The sequence shown here is derived from an EMBL/GenBank/DDBJ whole genome shotgun (WGS) entry which is preliminary data.</text>
</comment>
<evidence type="ECO:0000313" key="2">
    <source>
        <dbReference type="EMBL" id="MBK1835518.1"/>
    </source>
</evidence>
<keyword evidence="3" id="KW-1185">Reference proteome</keyword>
<evidence type="ECO:0000256" key="1">
    <source>
        <dbReference type="SAM" id="Phobius"/>
    </source>
</evidence>
<feature type="transmembrane region" description="Helical" evidence="1">
    <location>
        <begin position="21"/>
        <end position="43"/>
    </location>
</feature>
<proteinExistence type="predicted"/>
<dbReference type="AlphaFoldDB" id="A0A934VIW8"/>
<sequence>MQENEEVNQLSPQMNRTKVAIIIALLNIAGVALLLFLLLIAGFQSFSQNTSDQRESIESLLFVFNPFLGGCLKEGPSALGRGAAIVVLWASCIGYILSIMLFRVKVFEIVAHGREPRNDYCIQNRQNKPLRPTDK</sequence>
<evidence type="ECO:0000313" key="3">
    <source>
        <dbReference type="Proteomes" id="UP000604083"/>
    </source>
</evidence>
<gene>
    <name evidence="2" type="ORF">JIN78_15725</name>
</gene>
<accession>A0A934VIW8</accession>
<keyword evidence="1" id="KW-1133">Transmembrane helix</keyword>
<dbReference type="RefSeq" id="WP_377173818.1">
    <property type="nucleotide sequence ID" value="NZ_JBHUJA010000006.1"/>
</dbReference>
<keyword evidence="1" id="KW-0472">Membrane</keyword>
<reference evidence="2" key="1">
    <citation type="submission" date="2021-01" db="EMBL/GenBank/DDBJ databases">
        <title>Modified the classification status of verrucomicrobia.</title>
        <authorList>
            <person name="Feng X."/>
        </authorList>
    </citation>
    <scope>NUCLEOTIDE SEQUENCE</scope>
    <source>
        <strain evidence="2">KCTC 12986</strain>
    </source>
</reference>
<organism evidence="2 3">
    <name type="scientific">Roseibacillus ishigakijimensis</name>
    <dbReference type="NCBI Taxonomy" id="454146"/>
    <lineage>
        <taxon>Bacteria</taxon>
        <taxon>Pseudomonadati</taxon>
        <taxon>Verrucomicrobiota</taxon>
        <taxon>Verrucomicrobiia</taxon>
        <taxon>Verrucomicrobiales</taxon>
        <taxon>Verrucomicrobiaceae</taxon>
        <taxon>Roseibacillus</taxon>
    </lineage>
</organism>
<dbReference type="EMBL" id="JAENIO010000059">
    <property type="protein sequence ID" value="MBK1835518.1"/>
    <property type="molecule type" value="Genomic_DNA"/>
</dbReference>
<name>A0A934VIW8_9BACT</name>
<dbReference type="Proteomes" id="UP000604083">
    <property type="component" value="Unassembled WGS sequence"/>
</dbReference>
<feature type="transmembrane region" description="Helical" evidence="1">
    <location>
        <begin position="82"/>
        <end position="102"/>
    </location>
</feature>